<accession>A0A430M429</accession>
<sequence length="347" mass="39379">MEVCGLFCTVKEDGKFMNHFRLPGDFILPFLGCDPPVVLSGGFGKVTKVKIEPSHLWYKNNSRKPEYFSVKTIWHDLPEHPGEADALARRLAIQNAEDREHLHRVLFSFRRADCYCLVFEWADGDLTKLWQEMPNSYQPDVYEHVCWFFRQCVGIMRSLHGLQNHASSFSSRDGIGRVIYDACHGRHSDIKPENILWFKNYEDNQKDHLVIADLGLTQFNTTKSKSQVAWADVGGYTETYKAPESDVKRSIGGKYDIWGIGCVFLLHASVFLLGNVKCVEAFSKLREKEGQERRSHLSDTIFYNLVSGGYGDAGSPTAKSTRFRAEVKATVTEVSELRIAPPATSKN</sequence>
<organism evidence="2 3">
    <name type="scientific">Fusarium euwallaceae</name>
    <dbReference type="NCBI Taxonomy" id="1147111"/>
    <lineage>
        <taxon>Eukaryota</taxon>
        <taxon>Fungi</taxon>
        <taxon>Dikarya</taxon>
        <taxon>Ascomycota</taxon>
        <taxon>Pezizomycotina</taxon>
        <taxon>Sordariomycetes</taxon>
        <taxon>Hypocreomycetidae</taxon>
        <taxon>Hypocreales</taxon>
        <taxon>Nectriaceae</taxon>
        <taxon>Fusarium</taxon>
        <taxon>Fusarium solani species complex</taxon>
    </lineage>
</organism>
<dbReference type="Proteomes" id="UP000287124">
    <property type="component" value="Unassembled WGS sequence"/>
</dbReference>
<dbReference type="PROSITE" id="PS50011">
    <property type="entry name" value="PROTEIN_KINASE_DOM"/>
    <property type="match status" value="1"/>
</dbReference>
<feature type="domain" description="Protein kinase" evidence="1">
    <location>
        <begin position="32"/>
        <end position="347"/>
    </location>
</feature>
<dbReference type="GO" id="GO:0005524">
    <property type="term" value="F:ATP binding"/>
    <property type="evidence" value="ECO:0007669"/>
    <property type="project" value="InterPro"/>
</dbReference>
<reference evidence="2 3" key="1">
    <citation type="submission" date="2017-06" db="EMBL/GenBank/DDBJ databases">
        <title>Comparative genomic analysis of Ambrosia Fusariam Clade fungi.</title>
        <authorList>
            <person name="Stajich J.E."/>
            <person name="Carrillo J."/>
            <person name="Kijimoto T."/>
            <person name="Eskalen A."/>
            <person name="O'Donnell K."/>
            <person name="Kasson M."/>
        </authorList>
    </citation>
    <scope>NUCLEOTIDE SEQUENCE [LARGE SCALE GENOMIC DNA]</scope>
    <source>
        <strain evidence="2 3">UCR1854</strain>
    </source>
</reference>
<comment type="caution">
    <text evidence="2">The sequence shown here is derived from an EMBL/GenBank/DDBJ whole genome shotgun (WGS) entry which is preliminary data.</text>
</comment>
<evidence type="ECO:0000259" key="1">
    <source>
        <dbReference type="PROSITE" id="PS50011"/>
    </source>
</evidence>
<protein>
    <recommendedName>
        <fullName evidence="1">Protein kinase domain-containing protein</fullName>
    </recommendedName>
</protein>
<dbReference type="InterPro" id="IPR011009">
    <property type="entry name" value="Kinase-like_dom_sf"/>
</dbReference>
<evidence type="ECO:0000313" key="2">
    <source>
        <dbReference type="EMBL" id="RTE82765.1"/>
    </source>
</evidence>
<dbReference type="GO" id="GO:0004674">
    <property type="term" value="F:protein serine/threonine kinase activity"/>
    <property type="evidence" value="ECO:0007669"/>
    <property type="project" value="TreeGrafter"/>
</dbReference>
<dbReference type="InterPro" id="IPR000719">
    <property type="entry name" value="Prot_kinase_dom"/>
</dbReference>
<keyword evidence="3" id="KW-1185">Reference proteome</keyword>
<dbReference type="SMART" id="SM00220">
    <property type="entry name" value="S_TKc"/>
    <property type="match status" value="1"/>
</dbReference>
<dbReference type="AlphaFoldDB" id="A0A430M429"/>
<dbReference type="EMBL" id="MIKF01000023">
    <property type="protein sequence ID" value="RTE82765.1"/>
    <property type="molecule type" value="Genomic_DNA"/>
</dbReference>
<gene>
    <name evidence="2" type="ORF">BHE90_002670</name>
</gene>
<evidence type="ECO:0000313" key="3">
    <source>
        <dbReference type="Proteomes" id="UP000287124"/>
    </source>
</evidence>
<name>A0A430M429_9HYPO</name>
<dbReference type="PANTHER" id="PTHR24359:SF37">
    <property type="entry name" value="PROTEIN KINASE DOMAIN-CONTAINING PROTEIN"/>
    <property type="match status" value="1"/>
</dbReference>
<dbReference type="SUPFAM" id="SSF56112">
    <property type="entry name" value="Protein kinase-like (PK-like)"/>
    <property type="match status" value="1"/>
</dbReference>
<dbReference type="PANTHER" id="PTHR24359">
    <property type="entry name" value="SERINE/THREONINE-PROTEIN KINASE SBK1"/>
    <property type="match status" value="1"/>
</dbReference>
<dbReference type="Gene3D" id="1.10.510.10">
    <property type="entry name" value="Transferase(Phosphotransferase) domain 1"/>
    <property type="match status" value="1"/>
</dbReference>
<proteinExistence type="predicted"/>
<dbReference type="Pfam" id="PF00069">
    <property type="entry name" value="Pkinase"/>
    <property type="match status" value="1"/>
</dbReference>